<accession>E1Z4H7</accession>
<dbReference type="InParanoid" id="E1Z4H7"/>
<evidence type="ECO:0000256" key="1">
    <source>
        <dbReference type="SAM" id="MobiDB-lite"/>
    </source>
</evidence>
<gene>
    <name evidence="2" type="ORF">CHLNCDRAFT_137786</name>
</gene>
<dbReference type="KEGG" id="cvr:CHLNCDRAFT_137786"/>
<dbReference type="GeneID" id="17358496"/>
<name>E1Z4H7_CHLVA</name>
<sequence>MLQNALRASRPLLVPQLRGAKQSQTRLYGFGSHVADNDPETLEKEKQKQLKGTRPGTHCHPLQLAAGKTVSHIKQVPGWNEHLASDSEAVVKAERECPDCPIDEMQRQTVDTLKEEEEEDASTQDVEPKSGAMGGA</sequence>
<proteinExistence type="predicted"/>
<keyword evidence="3" id="KW-1185">Reference proteome</keyword>
<evidence type="ECO:0000313" key="2">
    <source>
        <dbReference type="EMBL" id="EFN59345.1"/>
    </source>
</evidence>
<dbReference type="AlphaFoldDB" id="E1Z4H7"/>
<reference evidence="2 3" key="1">
    <citation type="journal article" date="2010" name="Plant Cell">
        <title>The Chlorella variabilis NC64A genome reveals adaptation to photosymbiosis, coevolution with viruses, and cryptic sex.</title>
        <authorList>
            <person name="Blanc G."/>
            <person name="Duncan G."/>
            <person name="Agarkova I."/>
            <person name="Borodovsky M."/>
            <person name="Gurnon J."/>
            <person name="Kuo A."/>
            <person name="Lindquist E."/>
            <person name="Lucas S."/>
            <person name="Pangilinan J."/>
            <person name="Polle J."/>
            <person name="Salamov A."/>
            <person name="Terry A."/>
            <person name="Yamada T."/>
            <person name="Dunigan D.D."/>
            <person name="Grigoriev I.V."/>
            <person name="Claverie J.M."/>
            <person name="Van Etten J.L."/>
        </authorList>
    </citation>
    <scope>NUCLEOTIDE SEQUENCE [LARGE SCALE GENOMIC DNA]</scope>
    <source>
        <strain evidence="2 3">NC64A</strain>
    </source>
</reference>
<dbReference type="eggNOG" id="ENOG502SE95">
    <property type="taxonomic scope" value="Eukaryota"/>
</dbReference>
<evidence type="ECO:0000313" key="3">
    <source>
        <dbReference type="Proteomes" id="UP000008141"/>
    </source>
</evidence>
<dbReference type="Proteomes" id="UP000008141">
    <property type="component" value="Unassembled WGS sequence"/>
</dbReference>
<dbReference type="OrthoDB" id="529205at2759"/>
<organism evidence="3">
    <name type="scientific">Chlorella variabilis</name>
    <name type="common">Green alga</name>
    <dbReference type="NCBI Taxonomy" id="554065"/>
    <lineage>
        <taxon>Eukaryota</taxon>
        <taxon>Viridiplantae</taxon>
        <taxon>Chlorophyta</taxon>
        <taxon>core chlorophytes</taxon>
        <taxon>Trebouxiophyceae</taxon>
        <taxon>Chlorellales</taxon>
        <taxon>Chlorellaceae</taxon>
        <taxon>Chlorella clade</taxon>
        <taxon>Chlorella</taxon>
    </lineage>
</organism>
<protein>
    <submittedName>
        <fullName evidence="2">Uncharacterized protein</fullName>
    </submittedName>
</protein>
<dbReference type="RefSeq" id="XP_005851447.1">
    <property type="nucleotide sequence ID" value="XM_005851385.1"/>
</dbReference>
<dbReference type="EMBL" id="GL433836">
    <property type="protein sequence ID" value="EFN59345.1"/>
    <property type="molecule type" value="Genomic_DNA"/>
</dbReference>
<feature type="region of interest" description="Disordered" evidence="1">
    <location>
        <begin position="100"/>
        <end position="136"/>
    </location>
</feature>